<dbReference type="Proteomes" id="UP000295706">
    <property type="component" value="Unassembled WGS sequence"/>
</dbReference>
<organism evidence="2 3">
    <name type="scientific">Arundinibacter roseus</name>
    <dbReference type="NCBI Taxonomy" id="2070510"/>
    <lineage>
        <taxon>Bacteria</taxon>
        <taxon>Pseudomonadati</taxon>
        <taxon>Bacteroidota</taxon>
        <taxon>Cytophagia</taxon>
        <taxon>Cytophagales</taxon>
        <taxon>Spirosomataceae</taxon>
        <taxon>Arundinibacter</taxon>
    </lineage>
</organism>
<gene>
    <name evidence="2" type="ORF">EZE20_12900</name>
</gene>
<dbReference type="OrthoDB" id="9804995at2"/>
<proteinExistence type="predicted"/>
<protein>
    <submittedName>
        <fullName evidence="2">TonB-dependent receptor</fullName>
    </submittedName>
</protein>
<feature type="chain" id="PRO_5020201978" evidence="1">
    <location>
        <begin position="22"/>
        <end position="782"/>
    </location>
</feature>
<evidence type="ECO:0000313" key="3">
    <source>
        <dbReference type="Proteomes" id="UP000295706"/>
    </source>
</evidence>
<sequence length="782" mass="86911">MNKNLLFTLCLWLSSALLVHAQTNTTTIRGSVQDFETRAILAGASVQLIEIGQGTITAADGSFRFEKVPVGRYSLKITSLGYSPYLLPELLLESGKEKIVSISLAPSTQQLDEAMVISSKPLAFSSIQEITVEQTLRYAATYLDPARVATSFPGVASANDQANGLVIRGNTPNGMQWRLEGVEIVNPNHLSNAGTFSDRATQTGGGVNILSTQLLDDSYFLTGAFPAEYGNALSGVLDMKLRTGNNEQTEFTAQAGLIGLDVAAEGPFSKKSKASYLVNYRYSFTGLLGAMGVTFGGEDIRFQDLSFTITLPTAKHGEFKFFGLGGYSSNIFKASRNVDEWVFQKDGFDIDYTNAMGAVGLTHSIQMGPKTSVKSVLVTSALENGRDGYILSKANTDRRFLVEEDAISKSRLSYSTTLSHRLNAKHLIKTGLFLTYQVDEILSRGSQVSDGRMEGTVIQPYATWQWKPAKRLTTELGLHYLGYTYNKTNSVEPRAAVHFQASPRQSISFSYGLHSQLQQPQVYLAVKNSNTQANDRPNRLLSPTRAHHFVAGYQQNLSKGGILKIETYLQNIFDVPVVTLSPVLSYRVLPSFSTLNLVENFVDQKLENAGTGRNYGVEVSYQKYLTKGYYVLISGSLYNSTYVGGDGIRRSTRYNGGHTFSFTGGKEIITKKQAIWGFNTRILWLGGFRDTPIDLETSQAEQTTVYSVKDAFTVKMKDYFRPDLRIYWKKNHAKYNRTLALDIQNVSNTENEAFSYYDILQRQLVPRYQLGMIPVLSYRWEF</sequence>
<accession>A0A4R4KCU3</accession>
<reference evidence="2 3" key="1">
    <citation type="submission" date="2019-02" db="EMBL/GenBank/DDBJ databases">
        <title>Arundinibacter roseus gen. nov., sp. nov., a new member of the family Cytophagaceae.</title>
        <authorList>
            <person name="Szuroczki S."/>
            <person name="Khayer B."/>
            <person name="Sproer C."/>
            <person name="Toumi M."/>
            <person name="Szabo A."/>
            <person name="Felfoldi T."/>
            <person name="Schumann P."/>
            <person name="Toth E."/>
        </authorList>
    </citation>
    <scope>NUCLEOTIDE SEQUENCE [LARGE SCALE GENOMIC DNA]</scope>
    <source>
        <strain evidence="2 3">DMA-k-7a</strain>
    </source>
</reference>
<feature type="signal peptide" evidence="1">
    <location>
        <begin position="1"/>
        <end position="21"/>
    </location>
</feature>
<dbReference type="Gene3D" id="2.60.40.1120">
    <property type="entry name" value="Carboxypeptidase-like, regulatory domain"/>
    <property type="match status" value="1"/>
</dbReference>
<dbReference type="SUPFAM" id="SSF49464">
    <property type="entry name" value="Carboxypeptidase regulatory domain-like"/>
    <property type="match status" value="1"/>
</dbReference>
<dbReference type="Pfam" id="PF13620">
    <property type="entry name" value="CarboxypepD_reg"/>
    <property type="match status" value="1"/>
</dbReference>
<comment type="caution">
    <text evidence="2">The sequence shown here is derived from an EMBL/GenBank/DDBJ whole genome shotgun (WGS) entry which is preliminary data.</text>
</comment>
<keyword evidence="3" id="KW-1185">Reference proteome</keyword>
<keyword evidence="1" id="KW-0732">Signal</keyword>
<dbReference type="AlphaFoldDB" id="A0A4R4KCU3"/>
<dbReference type="RefSeq" id="WP_132118239.1">
    <property type="nucleotide sequence ID" value="NZ_SMJU01000007.1"/>
</dbReference>
<keyword evidence="2" id="KW-0675">Receptor</keyword>
<dbReference type="EMBL" id="SMJU01000007">
    <property type="protein sequence ID" value="TDB64566.1"/>
    <property type="molecule type" value="Genomic_DNA"/>
</dbReference>
<evidence type="ECO:0000313" key="2">
    <source>
        <dbReference type="EMBL" id="TDB64566.1"/>
    </source>
</evidence>
<dbReference type="InterPro" id="IPR008969">
    <property type="entry name" value="CarboxyPept-like_regulatory"/>
</dbReference>
<dbReference type="SUPFAM" id="SSF56935">
    <property type="entry name" value="Porins"/>
    <property type="match status" value="1"/>
</dbReference>
<name>A0A4R4KCU3_9BACT</name>
<evidence type="ECO:0000256" key="1">
    <source>
        <dbReference type="SAM" id="SignalP"/>
    </source>
</evidence>